<dbReference type="AlphaFoldDB" id="A0A967AR07"/>
<protein>
    <submittedName>
        <fullName evidence="6">Helix-turn-helix domain-containing protein</fullName>
    </submittedName>
</protein>
<gene>
    <name evidence="6" type="ORF">FK220_001105</name>
</gene>
<evidence type="ECO:0000259" key="5">
    <source>
        <dbReference type="PROSITE" id="PS01124"/>
    </source>
</evidence>
<feature type="transmembrane region" description="Helical" evidence="4">
    <location>
        <begin position="274"/>
        <end position="299"/>
    </location>
</feature>
<keyword evidence="4" id="KW-1133">Transmembrane helix</keyword>
<accession>A0A967AR07</accession>
<evidence type="ECO:0000256" key="1">
    <source>
        <dbReference type="ARBA" id="ARBA00023015"/>
    </source>
</evidence>
<evidence type="ECO:0000313" key="6">
    <source>
        <dbReference type="EMBL" id="NHF57920.1"/>
    </source>
</evidence>
<proteinExistence type="predicted"/>
<keyword evidence="3" id="KW-0804">Transcription</keyword>
<dbReference type="Proteomes" id="UP000707206">
    <property type="component" value="Unassembled WGS sequence"/>
</dbReference>
<evidence type="ECO:0000256" key="4">
    <source>
        <dbReference type="SAM" id="Phobius"/>
    </source>
</evidence>
<dbReference type="PROSITE" id="PS01124">
    <property type="entry name" value="HTH_ARAC_FAMILY_2"/>
    <property type="match status" value="1"/>
</dbReference>
<dbReference type="InterPro" id="IPR020449">
    <property type="entry name" value="Tscrpt_reg_AraC-type_HTH"/>
</dbReference>
<reference evidence="6" key="1">
    <citation type="submission" date="2019-07" db="EMBL/GenBank/DDBJ databases">
        <authorList>
            <person name="De-Chao Zhang Q."/>
        </authorList>
    </citation>
    <scope>NUCLEOTIDE SEQUENCE</scope>
    <source>
        <strain evidence="6">TP-CH-4</strain>
    </source>
</reference>
<feature type="transmembrane region" description="Helical" evidence="4">
    <location>
        <begin position="200"/>
        <end position="218"/>
    </location>
</feature>
<evidence type="ECO:0000256" key="3">
    <source>
        <dbReference type="ARBA" id="ARBA00023163"/>
    </source>
</evidence>
<dbReference type="PANTHER" id="PTHR43280:SF29">
    <property type="entry name" value="ARAC-FAMILY TRANSCRIPTIONAL REGULATOR"/>
    <property type="match status" value="1"/>
</dbReference>
<dbReference type="SUPFAM" id="SSF48452">
    <property type="entry name" value="TPR-like"/>
    <property type="match status" value="1"/>
</dbReference>
<keyword evidence="2" id="KW-0238">DNA-binding</keyword>
<dbReference type="GO" id="GO:0003700">
    <property type="term" value="F:DNA-binding transcription factor activity"/>
    <property type="evidence" value="ECO:0007669"/>
    <property type="project" value="InterPro"/>
</dbReference>
<sequence length="513" mass="59015">MRQTGTIFLLVLFSCMHLYPIPPIDIKENISTIGTGLIIKVDMLKKGDMLYAQGNFSEAIASYNQALEDHAAPESILFKKLALSYSALGNPEEAVRLLEQSLFTDLSTNILSDSGFDAIRNSPDFIALEEKYLPNFTIWSFMYLYVALIGFYIAFILHFKKKIDGIAKRLISGFIFIHSFFIFHICLNITNYQYEFPHTYLMSTAFSFLYGPLFYFYFKRITQQYRFRKIDFLHLLPTVLLLLYLLPIYGMSGEDKLGLMLRRVSEGLNAGDSAYIALIVALKFTSLLVYGILAGKLYLKGQSNKELSRPNKIWQRNVLAIHAIYIVTYGIYGILIVSHISSGLFYHLPIISMSLMVMYLGFSASVQPSVFSGLYAFENQLFFKYEKSGLTSSLSKELKDNLERLFEIEKIYKENDISLDTVADKLNTTRHNASQVINEHFGVNFHEMINKYRIQEAKYLLKNDQHKNLNIIDIAYEVGFNNKVTFNKAFKKDTNLTPSEYQRNISKLEVKYT</sequence>
<keyword evidence="4" id="KW-0812">Transmembrane</keyword>
<dbReference type="InterPro" id="IPR018062">
    <property type="entry name" value="HTH_AraC-typ_CS"/>
</dbReference>
<reference evidence="6" key="2">
    <citation type="submission" date="2020-03" db="EMBL/GenBank/DDBJ databases">
        <title>Flavobacteriaceae bacterium strain TP-CH-4, a member of the family Flavobacteriaceae isolated from a deep-sea seamount.</title>
        <authorList>
            <person name="Zhang D.-C."/>
        </authorList>
    </citation>
    <scope>NUCLEOTIDE SEQUENCE</scope>
    <source>
        <strain evidence="6">TP-CH-4</strain>
    </source>
</reference>
<evidence type="ECO:0000256" key="2">
    <source>
        <dbReference type="ARBA" id="ARBA00023125"/>
    </source>
</evidence>
<dbReference type="EMBL" id="VIKU02000001">
    <property type="protein sequence ID" value="NHF57920.1"/>
    <property type="molecule type" value="Genomic_DNA"/>
</dbReference>
<feature type="transmembrane region" description="Helical" evidence="4">
    <location>
        <begin position="171"/>
        <end position="194"/>
    </location>
</feature>
<keyword evidence="4" id="KW-0472">Membrane</keyword>
<dbReference type="Gene3D" id="1.25.40.10">
    <property type="entry name" value="Tetratricopeptide repeat domain"/>
    <property type="match status" value="1"/>
</dbReference>
<dbReference type="Pfam" id="PF12833">
    <property type="entry name" value="HTH_18"/>
    <property type="match status" value="1"/>
</dbReference>
<dbReference type="InterPro" id="IPR018060">
    <property type="entry name" value="HTH_AraC"/>
</dbReference>
<name>A0A967AR07_9FLAO</name>
<dbReference type="PANTHER" id="PTHR43280">
    <property type="entry name" value="ARAC-FAMILY TRANSCRIPTIONAL REGULATOR"/>
    <property type="match status" value="1"/>
</dbReference>
<feature type="transmembrane region" description="Helical" evidence="4">
    <location>
        <begin position="319"/>
        <end position="338"/>
    </location>
</feature>
<comment type="caution">
    <text evidence="6">The sequence shown here is derived from an EMBL/GenBank/DDBJ whole genome shotgun (WGS) entry which is preliminary data.</text>
</comment>
<dbReference type="Pfam" id="PF13174">
    <property type="entry name" value="TPR_6"/>
    <property type="match status" value="1"/>
</dbReference>
<dbReference type="InterPro" id="IPR019734">
    <property type="entry name" value="TPR_rpt"/>
</dbReference>
<dbReference type="RefSeq" id="WP_152572443.1">
    <property type="nucleotide sequence ID" value="NZ_VIKU02000001.1"/>
</dbReference>
<dbReference type="PROSITE" id="PS00041">
    <property type="entry name" value="HTH_ARAC_FAMILY_1"/>
    <property type="match status" value="1"/>
</dbReference>
<dbReference type="Gene3D" id="1.10.10.60">
    <property type="entry name" value="Homeodomain-like"/>
    <property type="match status" value="2"/>
</dbReference>
<dbReference type="PROSITE" id="PS51257">
    <property type="entry name" value="PROKAR_LIPOPROTEIN"/>
    <property type="match status" value="1"/>
</dbReference>
<dbReference type="InterPro" id="IPR009057">
    <property type="entry name" value="Homeodomain-like_sf"/>
</dbReference>
<dbReference type="GO" id="GO:0043565">
    <property type="term" value="F:sequence-specific DNA binding"/>
    <property type="evidence" value="ECO:0007669"/>
    <property type="project" value="InterPro"/>
</dbReference>
<keyword evidence="1" id="KW-0805">Transcription regulation</keyword>
<dbReference type="SMART" id="SM00342">
    <property type="entry name" value="HTH_ARAC"/>
    <property type="match status" value="1"/>
</dbReference>
<organism evidence="6 7">
    <name type="scientific">Pelagihabitans pacificus</name>
    <dbReference type="NCBI Taxonomy" id="2696054"/>
    <lineage>
        <taxon>Bacteria</taxon>
        <taxon>Pseudomonadati</taxon>
        <taxon>Bacteroidota</taxon>
        <taxon>Flavobacteriia</taxon>
        <taxon>Flavobacteriales</taxon>
        <taxon>Flavobacteriaceae</taxon>
        <taxon>Pelagihabitans</taxon>
    </lineage>
</organism>
<dbReference type="SUPFAM" id="SSF46689">
    <property type="entry name" value="Homeodomain-like"/>
    <property type="match status" value="1"/>
</dbReference>
<feature type="domain" description="HTH araC/xylS-type" evidence="5">
    <location>
        <begin position="392"/>
        <end position="504"/>
    </location>
</feature>
<dbReference type="InterPro" id="IPR011990">
    <property type="entry name" value="TPR-like_helical_dom_sf"/>
</dbReference>
<dbReference type="PRINTS" id="PR00032">
    <property type="entry name" value="HTHARAC"/>
</dbReference>
<evidence type="ECO:0000313" key="7">
    <source>
        <dbReference type="Proteomes" id="UP000707206"/>
    </source>
</evidence>
<feature type="transmembrane region" description="Helical" evidence="4">
    <location>
        <begin position="138"/>
        <end position="159"/>
    </location>
</feature>
<keyword evidence="7" id="KW-1185">Reference proteome</keyword>
<feature type="transmembrane region" description="Helical" evidence="4">
    <location>
        <begin position="230"/>
        <end position="250"/>
    </location>
</feature>